<evidence type="ECO:0000313" key="2">
    <source>
        <dbReference type="Proteomes" id="UP000011740"/>
    </source>
</evidence>
<proteinExistence type="predicted"/>
<accession>M3CEH0</accession>
<name>M3CEH0_STRM1</name>
<comment type="caution">
    <text evidence="1">The sequence shown here is derived from an EMBL/GenBank/DDBJ whole genome shotgun (WGS) entry which is preliminary data.</text>
</comment>
<gene>
    <name evidence="1" type="ORF">H340_01129</name>
</gene>
<dbReference type="STRING" id="1223523.H340_01129"/>
<protein>
    <submittedName>
        <fullName evidence="1">Uncharacterized protein</fullName>
    </submittedName>
</protein>
<dbReference type="EMBL" id="AORZ01000002">
    <property type="protein sequence ID" value="EMF02406.1"/>
    <property type="molecule type" value="Genomic_DNA"/>
</dbReference>
<sequence length="80" mass="8718">MPVYVPEAFNGYPLVLYVCEETQTTGPCEGNLRASLMITRITDELFPIYGNTLGVLIGPGGTELGFADDEIQQLRRLAAP</sequence>
<reference evidence="1 2" key="1">
    <citation type="journal article" date="2013" name="Genome Announc.">
        <title>Whole-Genome Shotgun Assembly and Analysis of the Genome of Streptomyces mobaraensis DSM 40847, a Strain for Industrial Production of Microbial Transglutaminase.</title>
        <authorList>
            <person name="Yang H."/>
            <person name="He T."/>
            <person name="Wu W."/>
            <person name="Zhu W."/>
            <person name="Lu B."/>
            <person name="Sun W."/>
        </authorList>
    </citation>
    <scope>NUCLEOTIDE SEQUENCE [LARGE SCALE GENOMIC DNA]</scope>
    <source>
        <strain evidence="1 2">DSM 40847</strain>
    </source>
</reference>
<dbReference type="PATRIC" id="fig|1223523.3.peg.234"/>
<organism evidence="1 2">
    <name type="scientific">Streptomyces mobaraensis (strain ATCC 29032 / DSM 40847 / JCM 4168 / NBRC 13819 / NCIMB 11159 / IPCR 16-22)</name>
    <dbReference type="NCBI Taxonomy" id="1223523"/>
    <lineage>
        <taxon>Bacteria</taxon>
        <taxon>Bacillati</taxon>
        <taxon>Actinomycetota</taxon>
        <taxon>Actinomycetes</taxon>
        <taxon>Kitasatosporales</taxon>
        <taxon>Streptomycetaceae</taxon>
        <taxon>Streptomyces</taxon>
    </lineage>
</organism>
<dbReference type="Proteomes" id="UP000011740">
    <property type="component" value="Unassembled WGS sequence"/>
</dbReference>
<dbReference type="AlphaFoldDB" id="M3CEH0"/>
<evidence type="ECO:0000313" key="1">
    <source>
        <dbReference type="EMBL" id="EMF02406.1"/>
    </source>
</evidence>